<proteinExistence type="predicted"/>
<evidence type="ECO:0000313" key="2">
    <source>
        <dbReference type="EMBL" id="SBT10618.1"/>
    </source>
</evidence>
<gene>
    <name evidence="2" type="ORF">PROAA_580022</name>
</gene>
<protein>
    <recommendedName>
        <fullName evidence="4">Transporter</fullName>
    </recommendedName>
</protein>
<dbReference type="SUPFAM" id="SSF56935">
    <property type="entry name" value="Porins"/>
    <property type="match status" value="1"/>
</dbReference>
<accession>A0A1A8Y2K0</accession>
<organism evidence="2 3">
    <name type="scientific">Candidatus Propionivibrio aalborgensis</name>
    <dbReference type="NCBI Taxonomy" id="1860101"/>
    <lineage>
        <taxon>Bacteria</taxon>
        <taxon>Pseudomonadati</taxon>
        <taxon>Pseudomonadota</taxon>
        <taxon>Betaproteobacteria</taxon>
        <taxon>Rhodocyclales</taxon>
        <taxon>Rhodocyclaceae</taxon>
        <taxon>Propionivibrio</taxon>
    </lineage>
</organism>
<keyword evidence="3" id="KW-1185">Reference proteome</keyword>
<name>A0A1A8Y2K0_9RHOO</name>
<dbReference type="RefSeq" id="WP_186412193.1">
    <property type="nucleotide sequence ID" value="NZ_FLQY01000360.1"/>
</dbReference>
<evidence type="ECO:0000313" key="3">
    <source>
        <dbReference type="Proteomes" id="UP000199600"/>
    </source>
</evidence>
<dbReference type="Pfam" id="PF13557">
    <property type="entry name" value="Phenol_MetA_deg"/>
    <property type="match status" value="1"/>
</dbReference>
<dbReference type="AlphaFoldDB" id="A0A1A8Y2K0"/>
<reference evidence="2 3" key="1">
    <citation type="submission" date="2016-06" db="EMBL/GenBank/DDBJ databases">
        <authorList>
            <person name="Kjaerup R.B."/>
            <person name="Dalgaard T.S."/>
            <person name="Juul-Madsen H.R."/>
        </authorList>
    </citation>
    <scope>NUCLEOTIDE SEQUENCE [LARGE SCALE GENOMIC DNA]</scope>
    <source>
        <strain evidence="2">2</strain>
    </source>
</reference>
<feature type="signal peptide" evidence="1">
    <location>
        <begin position="1"/>
        <end position="30"/>
    </location>
</feature>
<evidence type="ECO:0000256" key="1">
    <source>
        <dbReference type="SAM" id="SignalP"/>
    </source>
</evidence>
<dbReference type="InterPro" id="IPR025737">
    <property type="entry name" value="FApF"/>
</dbReference>
<sequence length="270" mass="29087">MHPSFVKPPQHFANPAVFLVLAGLSLSASAFQPLITDDTGTQGADGNQIEFSFNEDRSRMDGNTDRTRAFPVVYTRGLADSIDVFAGFSYIRIRSGTPGGDASGGGNPAIGAKWRFYENDESKTSLAIKPEILYPVSTSREREGLGTGKTSGSLTLILTQEVPFGAVHVNAGVIRDLYRDTLNNPNTTTTRASIAPVWDVSERWKLALDLGTESARSGGSSVRTDFVELGAIYAPNEDLDFALGFVRSSDNDSPHTTTNTATAGVTWRFQ</sequence>
<keyword evidence="1" id="KW-0732">Signal</keyword>
<feature type="chain" id="PRO_5008382008" description="Transporter" evidence="1">
    <location>
        <begin position="31"/>
        <end position="270"/>
    </location>
</feature>
<dbReference type="EMBL" id="FLQY01000360">
    <property type="protein sequence ID" value="SBT10618.1"/>
    <property type="molecule type" value="Genomic_DNA"/>
</dbReference>
<dbReference type="Proteomes" id="UP000199600">
    <property type="component" value="Unassembled WGS sequence"/>
</dbReference>
<evidence type="ECO:0008006" key="4">
    <source>
        <dbReference type="Google" id="ProtNLM"/>
    </source>
</evidence>